<keyword evidence="6 10" id="KW-1133">Transmembrane helix</keyword>
<evidence type="ECO:0000256" key="8">
    <source>
        <dbReference type="ARBA" id="ARBA00023136"/>
    </source>
</evidence>
<comment type="subcellular location">
    <subcellularLocation>
        <location evidence="1">Membrane</location>
        <topology evidence="1">Multi-pass membrane protein</topology>
    </subcellularLocation>
</comment>
<dbReference type="InterPro" id="IPR039428">
    <property type="entry name" value="NUOK/Mnh_C1-like"/>
</dbReference>
<evidence type="ECO:0000256" key="7">
    <source>
        <dbReference type="ARBA" id="ARBA00023027"/>
    </source>
</evidence>
<gene>
    <name evidence="11" type="primary">NAD4L</name>
</gene>
<evidence type="ECO:0000256" key="6">
    <source>
        <dbReference type="ARBA" id="ARBA00022989"/>
    </source>
</evidence>
<evidence type="ECO:0000256" key="10">
    <source>
        <dbReference type="SAM" id="Phobius"/>
    </source>
</evidence>
<accession>G8XXL5</accession>
<feature type="transmembrane region" description="Helical" evidence="10">
    <location>
        <begin position="57"/>
        <end position="77"/>
    </location>
</feature>
<keyword evidence="8 10" id="KW-0472">Membrane</keyword>
<organism evidence="11">
    <name type="scientific">Auchenoplax crinita</name>
    <name type="common">Polychaete worm</name>
    <dbReference type="NCBI Taxonomy" id="397536"/>
    <lineage>
        <taxon>Eukaryota</taxon>
        <taxon>Metazoa</taxon>
        <taxon>Spiralia</taxon>
        <taxon>Lophotrochozoa</taxon>
        <taxon>Annelida</taxon>
        <taxon>Polychaeta</taxon>
        <taxon>Sedentaria</taxon>
        <taxon>Canalipalpata</taxon>
        <taxon>Terebellida</taxon>
        <taxon>Terebelliformia</taxon>
        <taxon>Ampharetidae</taxon>
        <taxon>Auchenoplax</taxon>
    </lineage>
</organism>
<evidence type="ECO:0000256" key="4">
    <source>
        <dbReference type="ARBA" id="ARBA00022692"/>
    </source>
</evidence>
<dbReference type="EMBL" id="FJ976041">
    <property type="protein sequence ID" value="ACR00056.1"/>
    <property type="molecule type" value="Genomic_DNA"/>
</dbReference>
<geneLocation type="mitochondrion" evidence="11"/>
<name>G8XXL5_AUCCR</name>
<keyword evidence="11" id="KW-0496">Mitochondrion</keyword>
<keyword evidence="7" id="KW-0520">NAD</keyword>
<comment type="similarity">
    <text evidence="2">Belongs to the complex I subunit 4L family.</text>
</comment>
<evidence type="ECO:0000256" key="5">
    <source>
        <dbReference type="ARBA" id="ARBA00022967"/>
    </source>
</evidence>
<dbReference type="GO" id="GO:0016020">
    <property type="term" value="C:membrane"/>
    <property type="evidence" value="ECO:0007669"/>
    <property type="project" value="UniProtKB-SubCell"/>
</dbReference>
<evidence type="ECO:0000313" key="11">
    <source>
        <dbReference type="EMBL" id="ACR00056.1"/>
    </source>
</evidence>
<evidence type="ECO:0000256" key="1">
    <source>
        <dbReference type="ARBA" id="ARBA00004141"/>
    </source>
</evidence>
<feature type="transmembrane region" description="Helical" evidence="10">
    <location>
        <begin position="6"/>
        <end position="21"/>
    </location>
</feature>
<evidence type="ECO:0000256" key="3">
    <source>
        <dbReference type="ARBA" id="ARBA00016612"/>
    </source>
</evidence>
<keyword evidence="5" id="KW-1278">Translocase</keyword>
<protein>
    <recommendedName>
        <fullName evidence="3">NADH-ubiquinone oxidoreductase chain 4L</fullName>
    </recommendedName>
    <alternativeName>
        <fullName evidence="9">NADH dehydrogenase subunit 4L</fullName>
    </alternativeName>
</protein>
<keyword evidence="4 10" id="KW-0812">Transmembrane</keyword>
<dbReference type="AlphaFoldDB" id="G8XXL5"/>
<evidence type="ECO:0000256" key="2">
    <source>
        <dbReference type="ARBA" id="ARBA00010519"/>
    </source>
</evidence>
<dbReference type="Pfam" id="PF00420">
    <property type="entry name" value="Oxidored_q2"/>
    <property type="match status" value="1"/>
</dbReference>
<evidence type="ECO:0000256" key="9">
    <source>
        <dbReference type="ARBA" id="ARBA00031586"/>
    </source>
</evidence>
<proteinExistence type="inferred from homology"/>
<feature type="transmembrane region" description="Helical" evidence="10">
    <location>
        <begin position="28"/>
        <end position="45"/>
    </location>
</feature>
<sequence>MNVEVLLMVMFFSTIFTVVYQRRHLLMVLLSLESVMLVLILFFLWQLSKPCYTDSFVFIIILTLGAIEASLGLSLLVTMTRKAGSDLAAIMTGSKC</sequence>
<dbReference type="Gene3D" id="1.10.287.3510">
    <property type="match status" value="1"/>
</dbReference>
<reference evidence="11" key="1">
    <citation type="submission" date="2009-04" db="EMBL/GenBank/DDBJ databases">
        <title>Phylogenetic inference of Terebelliformia worms based on combined mitochondrial and nuclear data.</title>
        <authorList>
            <person name="Zhong M."/>
            <person name="Struck T.H."/>
            <person name="Halanych K.M."/>
        </authorList>
    </citation>
    <scope>NUCLEOTIDE SEQUENCE</scope>
</reference>